<protein>
    <submittedName>
        <fullName evidence="1">Uncharacterized protein</fullName>
    </submittedName>
</protein>
<comment type="caution">
    <text evidence="1">The sequence shown here is derived from an EMBL/GenBank/DDBJ whole genome shotgun (WGS) entry which is preliminary data.</text>
</comment>
<dbReference type="EMBL" id="PKMF04001031">
    <property type="protein sequence ID" value="KAK7815155.1"/>
    <property type="molecule type" value="Genomic_DNA"/>
</dbReference>
<dbReference type="AlphaFoldDB" id="A0AAW0IL65"/>
<evidence type="ECO:0000313" key="2">
    <source>
        <dbReference type="Proteomes" id="UP000237347"/>
    </source>
</evidence>
<sequence length="67" mass="7901">MEGGSSNIFAAMKTLDLVSSLRRKVQRLKSSRNKLKKLSIFWKIKRRKLHIRTKRKLSRSCVRNIMA</sequence>
<reference evidence="1 2" key="1">
    <citation type="journal article" date="2018" name="Sci. Data">
        <title>The draft genome sequence of cork oak.</title>
        <authorList>
            <person name="Ramos A.M."/>
            <person name="Usie A."/>
            <person name="Barbosa P."/>
            <person name="Barros P.M."/>
            <person name="Capote T."/>
            <person name="Chaves I."/>
            <person name="Simoes F."/>
            <person name="Abreu I."/>
            <person name="Carrasquinho I."/>
            <person name="Faro C."/>
            <person name="Guimaraes J.B."/>
            <person name="Mendonca D."/>
            <person name="Nobrega F."/>
            <person name="Rodrigues L."/>
            <person name="Saibo N.J.M."/>
            <person name="Varela M.C."/>
            <person name="Egas C."/>
            <person name="Matos J."/>
            <person name="Miguel C.M."/>
            <person name="Oliveira M.M."/>
            <person name="Ricardo C.P."/>
            <person name="Goncalves S."/>
        </authorList>
    </citation>
    <scope>NUCLEOTIDE SEQUENCE [LARGE SCALE GENOMIC DNA]</scope>
    <source>
        <strain evidence="2">cv. HL8</strain>
    </source>
</reference>
<proteinExistence type="predicted"/>
<dbReference type="Proteomes" id="UP000237347">
    <property type="component" value="Unassembled WGS sequence"/>
</dbReference>
<evidence type="ECO:0000313" key="1">
    <source>
        <dbReference type="EMBL" id="KAK7815155.1"/>
    </source>
</evidence>
<accession>A0AAW0IL65</accession>
<organism evidence="1 2">
    <name type="scientific">Quercus suber</name>
    <name type="common">Cork oak</name>
    <dbReference type="NCBI Taxonomy" id="58331"/>
    <lineage>
        <taxon>Eukaryota</taxon>
        <taxon>Viridiplantae</taxon>
        <taxon>Streptophyta</taxon>
        <taxon>Embryophyta</taxon>
        <taxon>Tracheophyta</taxon>
        <taxon>Spermatophyta</taxon>
        <taxon>Magnoliopsida</taxon>
        <taxon>eudicotyledons</taxon>
        <taxon>Gunneridae</taxon>
        <taxon>Pentapetalae</taxon>
        <taxon>rosids</taxon>
        <taxon>fabids</taxon>
        <taxon>Fagales</taxon>
        <taxon>Fagaceae</taxon>
        <taxon>Quercus</taxon>
    </lineage>
</organism>
<name>A0AAW0IL65_QUESU</name>
<gene>
    <name evidence="1" type="ORF">CFP56_002019</name>
</gene>
<keyword evidence="2" id="KW-1185">Reference proteome</keyword>